<dbReference type="Proteomes" id="UP001501757">
    <property type="component" value="Unassembled WGS sequence"/>
</dbReference>
<evidence type="ECO:0000259" key="1">
    <source>
        <dbReference type="Pfam" id="PF20598"/>
    </source>
</evidence>
<evidence type="ECO:0000313" key="2">
    <source>
        <dbReference type="EMBL" id="GAA0358930.1"/>
    </source>
</evidence>
<organism evidence="2 3">
    <name type="scientific">Bowmanella denitrificans</name>
    <dbReference type="NCBI Taxonomy" id="366582"/>
    <lineage>
        <taxon>Bacteria</taxon>
        <taxon>Pseudomonadati</taxon>
        <taxon>Pseudomonadota</taxon>
        <taxon>Gammaproteobacteria</taxon>
        <taxon>Alteromonadales</taxon>
        <taxon>Alteromonadaceae</taxon>
        <taxon>Bowmanella</taxon>
    </lineage>
</organism>
<sequence length="140" mass="16242">MGLFSKCMFSEVEGVVLFNGTPVEGVKVVKSYRWGNTKETREYQSVTDSDGRFRFDASFSNSFTFSIFPHEPVLIQYIVFNYNNKEYLGWRHYKGDYSESGETGVSPIKLKCDLSWEEEEYEIPGNHKTYIGICRITKDI</sequence>
<gene>
    <name evidence="2" type="ORF">GCM10009092_23940</name>
</gene>
<dbReference type="InterPro" id="IPR046474">
    <property type="entry name" value="DUF6795"/>
</dbReference>
<dbReference type="EMBL" id="BAAAEI010000012">
    <property type="protein sequence ID" value="GAA0358930.1"/>
    <property type="molecule type" value="Genomic_DNA"/>
</dbReference>
<comment type="caution">
    <text evidence="2">The sequence shown here is derived from an EMBL/GenBank/DDBJ whole genome shotgun (WGS) entry which is preliminary data.</text>
</comment>
<proteinExistence type="predicted"/>
<name>A0ABN0X9V9_9ALTE</name>
<reference evidence="2 3" key="1">
    <citation type="journal article" date="2019" name="Int. J. Syst. Evol. Microbiol.">
        <title>The Global Catalogue of Microorganisms (GCM) 10K type strain sequencing project: providing services to taxonomists for standard genome sequencing and annotation.</title>
        <authorList>
            <consortium name="The Broad Institute Genomics Platform"/>
            <consortium name="The Broad Institute Genome Sequencing Center for Infectious Disease"/>
            <person name="Wu L."/>
            <person name="Ma J."/>
        </authorList>
    </citation>
    <scope>NUCLEOTIDE SEQUENCE [LARGE SCALE GENOMIC DNA]</scope>
    <source>
        <strain evidence="2 3">JCM 13378</strain>
    </source>
</reference>
<keyword evidence="3" id="KW-1185">Reference proteome</keyword>
<feature type="domain" description="DUF6795" evidence="1">
    <location>
        <begin position="12"/>
        <end position="115"/>
    </location>
</feature>
<evidence type="ECO:0000313" key="3">
    <source>
        <dbReference type="Proteomes" id="UP001501757"/>
    </source>
</evidence>
<accession>A0ABN0X9V9</accession>
<dbReference type="SUPFAM" id="SSF49464">
    <property type="entry name" value="Carboxypeptidase regulatory domain-like"/>
    <property type="match status" value="1"/>
</dbReference>
<protein>
    <recommendedName>
        <fullName evidence="1">DUF6795 domain-containing protein</fullName>
    </recommendedName>
</protein>
<dbReference type="Pfam" id="PF20598">
    <property type="entry name" value="DUF6795"/>
    <property type="match status" value="1"/>
</dbReference>
<dbReference type="InterPro" id="IPR008969">
    <property type="entry name" value="CarboxyPept-like_regulatory"/>
</dbReference>